<feature type="transmembrane region" description="Helical" evidence="1">
    <location>
        <begin position="60"/>
        <end position="76"/>
    </location>
</feature>
<organism evidence="2 3">
    <name type="scientific">Polarella glacialis</name>
    <name type="common">Dinoflagellate</name>
    <dbReference type="NCBI Taxonomy" id="89957"/>
    <lineage>
        <taxon>Eukaryota</taxon>
        <taxon>Sar</taxon>
        <taxon>Alveolata</taxon>
        <taxon>Dinophyceae</taxon>
        <taxon>Suessiales</taxon>
        <taxon>Suessiaceae</taxon>
        <taxon>Polarella</taxon>
    </lineage>
</organism>
<feature type="transmembrane region" description="Helical" evidence="1">
    <location>
        <begin position="35"/>
        <end position="54"/>
    </location>
</feature>
<sequence length="146" mass="16273">AMSQFGLEAHTGFFVKSICVLLFLMTFGQMNQLCYCWAMTGGLLWWALTSLVGLGQDDTIAIIATILGLRSVPFLYKRAITIAATYPLQLTFKYVAQIIPKYTISEEEFFTCDGCSAEVGATRKAALVALSDKWKKKYPKCQQFSV</sequence>
<reference evidence="2" key="1">
    <citation type="submission" date="2021-02" db="EMBL/GenBank/DDBJ databases">
        <authorList>
            <person name="Dougan E. K."/>
            <person name="Rhodes N."/>
            <person name="Thang M."/>
            <person name="Chan C."/>
        </authorList>
    </citation>
    <scope>NUCLEOTIDE SEQUENCE</scope>
</reference>
<gene>
    <name evidence="2" type="ORF">PGLA1383_LOCUS11683</name>
</gene>
<accession>A0A813DYE6</accession>
<keyword evidence="1" id="KW-0472">Membrane</keyword>
<evidence type="ECO:0000313" key="2">
    <source>
        <dbReference type="EMBL" id="CAE8593068.1"/>
    </source>
</evidence>
<name>A0A813DYE6_POLGL</name>
<feature type="non-terminal residue" evidence="2">
    <location>
        <position position="146"/>
    </location>
</feature>
<feature type="transmembrane region" description="Helical" evidence="1">
    <location>
        <begin position="12"/>
        <end position="28"/>
    </location>
</feature>
<comment type="caution">
    <text evidence="2">The sequence shown here is derived from an EMBL/GenBank/DDBJ whole genome shotgun (WGS) entry which is preliminary data.</text>
</comment>
<dbReference type="EMBL" id="CAJNNV010006096">
    <property type="protein sequence ID" value="CAE8593068.1"/>
    <property type="molecule type" value="Genomic_DNA"/>
</dbReference>
<evidence type="ECO:0000256" key="1">
    <source>
        <dbReference type="SAM" id="Phobius"/>
    </source>
</evidence>
<dbReference type="Proteomes" id="UP000654075">
    <property type="component" value="Unassembled WGS sequence"/>
</dbReference>
<dbReference type="AlphaFoldDB" id="A0A813DYE6"/>
<keyword evidence="3" id="KW-1185">Reference proteome</keyword>
<keyword evidence="1" id="KW-0812">Transmembrane</keyword>
<feature type="non-terminal residue" evidence="2">
    <location>
        <position position="1"/>
    </location>
</feature>
<evidence type="ECO:0000313" key="3">
    <source>
        <dbReference type="Proteomes" id="UP000654075"/>
    </source>
</evidence>
<protein>
    <submittedName>
        <fullName evidence="2">Uncharacterized protein</fullName>
    </submittedName>
</protein>
<proteinExistence type="predicted"/>
<keyword evidence="1" id="KW-1133">Transmembrane helix</keyword>